<keyword evidence="10" id="KW-0732">Signal</keyword>
<keyword evidence="10 11" id="KW-0449">Lipoprotein</keyword>
<dbReference type="PANTHER" id="PTHR30040:SF2">
    <property type="entry name" value="FAD:PROTEIN FMN TRANSFERASE"/>
    <property type="match status" value="1"/>
</dbReference>
<dbReference type="GO" id="GO:0046872">
    <property type="term" value="F:metal ion binding"/>
    <property type="evidence" value="ECO:0007669"/>
    <property type="project" value="UniProtKB-UniRule"/>
</dbReference>
<dbReference type="PROSITE" id="PS51257">
    <property type="entry name" value="PROKAR_LIPOPROTEIN"/>
    <property type="match status" value="1"/>
</dbReference>
<comment type="cofactor">
    <cofactor evidence="1 10">
        <name>Mg(2+)</name>
        <dbReference type="ChEBI" id="CHEBI:18420"/>
    </cofactor>
</comment>
<proteinExistence type="inferred from homology"/>
<keyword evidence="12" id="KW-1185">Reference proteome</keyword>
<keyword evidence="10" id="KW-0472">Membrane</keyword>
<comment type="similarity">
    <text evidence="10">Belongs to the ApbE family.</text>
</comment>
<accession>A0A0P8Y969</accession>
<evidence type="ECO:0000256" key="8">
    <source>
        <dbReference type="ARBA" id="ARBA00022842"/>
    </source>
</evidence>
<dbReference type="GO" id="GO:0005886">
    <property type="term" value="C:plasma membrane"/>
    <property type="evidence" value="ECO:0007669"/>
    <property type="project" value="UniProtKB-SubCell"/>
</dbReference>
<dbReference type="STRING" id="36849.OXPF_27750"/>
<evidence type="ECO:0000256" key="2">
    <source>
        <dbReference type="ARBA" id="ARBA00011955"/>
    </source>
</evidence>
<comment type="caution">
    <text evidence="11">The sequence shown here is derived from an EMBL/GenBank/DDBJ whole genome shotgun (WGS) entry which is preliminary data.</text>
</comment>
<dbReference type="AlphaFoldDB" id="A0A0P8Y969"/>
<evidence type="ECO:0000313" key="12">
    <source>
        <dbReference type="Proteomes" id="UP000050326"/>
    </source>
</evidence>
<keyword evidence="7 10" id="KW-0274">FAD</keyword>
<evidence type="ECO:0000256" key="7">
    <source>
        <dbReference type="ARBA" id="ARBA00022827"/>
    </source>
</evidence>
<feature type="signal peptide" evidence="10">
    <location>
        <begin position="1"/>
        <end position="27"/>
    </location>
</feature>
<organism evidence="11 12">
    <name type="scientific">Oxobacter pfennigii</name>
    <dbReference type="NCBI Taxonomy" id="36849"/>
    <lineage>
        <taxon>Bacteria</taxon>
        <taxon>Bacillati</taxon>
        <taxon>Bacillota</taxon>
        <taxon>Clostridia</taxon>
        <taxon>Eubacteriales</taxon>
        <taxon>Clostridiaceae</taxon>
        <taxon>Oxobacter</taxon>
    </lineage>
</organism>
<gene>
    <name evidence="11" type="primary">apbE_2</name>
    <name evidence="11" type="ORF">OXPF_27750</name>
</gene>
<feature type="chain" id="PRO_5005964782" description="FAD:protein FMN transferase" evidence="10">
    <location>
        <begin position="28"/>
        <end position="437"/>
    </location>
</feature>
<evidence type="ECO:0000256" key="1">
    <source>
        <dbReference type="ARBA" id="ARBA00001946"/>
    </source>
</evidence>
<dbReference type="EMBL" id="LKET01000039">
    <property type="protein sequence ID" value="KPU43334.1"/>
    <property type="molecule type" value="Genomic_DNA"/>
</dbReference>
<dbReference type="SUPFAM" id="SSF143631">
    <property type="entry name" value="ApbE-like"/>
    <property type="match status" value="1"/>
</dbReference>
<name>A0A0P8Y969_9CLOT</name>
<keyword evidence="6 10" id="KW-0479">Metal-binding</keyword>
<dbReference type="Pfam" id="PF02424">
    <property type="entry name" value="ApbE"/>
    <property type="match status" value="1"/>
</dbReference>
<dbReference type="InterPro" id="IPR024932">
    <property type="entry name" value="ApbE"/>
</dbReference>
<dbReference type="Gene3D" id="3.10.520.10">
    <property type="entry name" value="ApbE-like domains"/>
    <property type="match status" value="1"/>
</dbReference>
<evidence type="ECO:0000256" key="9">
    <source>
        <dbReference type="ARBA" id="ARBA00048540"/>
    </source>
</evidence>
<evidence type="ECO:0000256" key="10">
    <source>
        <dbReference type="RuleBase" id="RU363002"/>
    </source>
</evidence>
<dbReference type="EC" id="2.7.1.180" evidence="2 10"/>
<evidence type="ECO:0000313" key="11">
    <source>
        <dbReference type="EMBL" id="KPU43334.1"/>
    </source>
</evidence>
<protein>
    <recommendedName>
        <fullName evidence="3 10">FAD:protein FMN transferase</fullName>
        <ecNumber evidence="2 10">2.7.1.180</ecNumber>
    </recommendedName>
</protein>
<reference evidence="11 12" key="1">
    <citation type="submission" date="2015-09" db="EMBL/GenBank/DDBJ databases">
        <title>Genome sequence of Oxobacter pfennigii DSM 3222.</title>
        <authorList>
            <person name="Poehlein A."/>
            <person name="Bengelsdorf F.R."/>
            <person name="Schiel-Bengelsdorf B."/>
            <person name="Duerre P."/>
            <person name="Daniel R."/>
        </authorList>
    </citation>
    <scope>NUCLEOTIDE SEQUENCE [LARGE SCALE GENOMIC DNA]</scope>
    <source>
        <strain evidence="11 12">DSM 3222</strain>
    </source>
</reference>
<evidence type="ECO:0000256" key="5">
    <source>
        <dbReference type="ARBA" id="ARBA00022679"/>
    </source>
</evidence>
<evidence type="ECO:0000256" key="4">
    <source>
        <dbReference type="ARBA" id="ARBA00022630"/>
    </source>
</evidence>
<dbReference type="RefSeq" id="WP_054875788.1">
    <property type="nucleotide sequence ID" value="NZ_LKET01000039.1"/>
</dbReference>
<dbReference type="InterPro" id="IPR003374">
    <property type="entry name" value="ApbE-like_sf"/>
</dbReference>
<keyword evidence="10" id="KW-0997">Cell inner membrane</keyword>
<comment type="subcellular location">
    <subcellularLocation>
        <location evidence="10">Cell inner membrane</location>
        <topology evidence="10">Lipid-anchor</topology>
        <orientation evidence="10">Periplasmic side</orientation>
    </subcellularLocation>
</comment>
<dbReference type="Proteomes" id="UP000050326">
    <property type="component" value="Unassembled WGS sequence"/>
</dbReference>
<keyword evidence="4 10" id="KW-0285">Flavoprotein</keyword>
<keyword evidence="5 10" id="KW-0808">Transferase</keyword>
<dbReference type="OrthoDB" id="9778595at2"/>
<keyword evidence="8 10" id="KW-0460">Magnesium</keyword>
<evidence type="ECO:0000256" key="6">
    <source>
        <dbReference type="ARBA" id="ARBA00022723"/>
    </source>
</evidence>
<sequence length="437" mass="48944">MSKFLERFVPVALLMSMTLALSGCVNALKPEGTNSKDILDLDKYTLRTKNTTEYFATVSSLRVSSDFSAPAGINRYDKFWEELKDVMEQIEKDVSVSVESSDISRFNMLNYGESISISTHTANIVKIAKEAYESSGGLYDPTVYPLVDLWAFTPRFNSPEYKPQLPYDRNRTEYGFSLPDEKYITEFIKLADFKNVILSGDGGKGYTLTKNIKPVTIDGIIYQAKLDLGGIAKGYAVDVAMEMLKDYEYNYGYFSCGRSSIGVLKSASKKSVENKTFRYNLEIRKPRKGNTEENSFMSAAVRDTGISSSGDYDHAYEIDGTIYSHIIDAKTGFPMNAIHEGAQKGIATVTVFGENATMCDAVSTAICVMDINKALEYVNNNKLNYKVIIVLYNSDYNYYEVLTNLDSDEYIIYDDAYRIASTIDDDGNINYSGTLLK</sequence>
<dbReference type="PANTHER" id="PTHR30040">
    <property type="entry name" value="THIAMINE BIOSYNTHESIS LIPOPROTEIN APBE"/>
    <property type="match status" value="1"/>
</dbReference>
<comment type="catalytic activity">
    <reaction evidence="9 10">
        <text>L-threonyl-[protein] + FAD = FMN-L-threonyl-[protein] + AMP + H(+)</text>
        <dbReference type="Rhea" id="RHEA:36847"/>
        <dbReference type="Rhea" id="RHEA-COMP:11060"/>
        <dbReference type="Rhea" id="RHEA-COMP:11061"/>
        <dbReference type="ChEBI" id="CHEBI:15378"/>
        <dbReference type="ChEBI" id="CHEBI:30013"/>
        <dbReference type="ChEBI" id="CHEBI:57692"/>
        <dbReference type="ChEBI" id="CHEBI:74257"/>
        <dbReference type="ChEBI" id="CHEBI:456215"/>
        <dbReference type="EC" id="2.7.1.180"/>
    </reaction>
</comment>
<keyword evidence="10" id="KW-1003">Cell membrane</keyword>
<comment type="function">
    <text evidence="10">Flavin transferase that catalyzes the transfer of the FMN moiety of FAD and its covalent binding to the hydroxyl group of a threonine residue in a target flavoprotein.</text>
</comment>
<dbReference type="GO" id="GO:0016740">
    <property type="term" value="F:transferase activity"/>
    <property type="evidence" value="ECO:0007669"/>
    <property type="project" value="UniProtKB-UniRule"/>
</dbReference>
<evidence type="ECO:0000256" key="3">
    <source>
        <dbReference type="ARBA" id="ARBA00016337"/>
    </source>
</evidence>